<protein>
    <recommendedName>
        <fullName evidence="1">DUF7044 domain-containing protein</fullName>
    </recommendedName>
</protein>
<accession>A0AAV7X5M0</accession>
<evidence type="ECO:0000313" key="3">
    <source>
        <dbReference type="Proteomes" id="UP001075354"/>
    </source>
</evidence>
<evidence type="ECO:0000259" key="1">
    <source>
        <dbReference type="Pfam" id="PF23071"/>
    </source>
</evidence>
<dbReference type="GO" id="GO:0061909">
    <property type="term" value="P:autophagosome-lysosome fusion"/>
    <property type="evidence" value="ECO:0007669"/>
    <property type="project" value="TreeGrafter"/>
</dbReference>
<dbReference type="AlphaFoldDB" id="A0AAV7X5M0"/>
<organism evidence="2 3">
    <name type="scientific">Megalurothrips usitatus</name>
    <name type="common">bean blossom thrips</name>
    <dbReference type="NCBI Taxonomy" id="439358"/>
    <lineage>
        <taxon>Eukaryota</taxon>
        <taxon>Metazoa</taxon>
        <taxon>Ecdysozoa</taxon>
        <taxon>Arthropoda</taxon>
        <taxon>Hexapoda</taxon>
        <taxon>Insecta</taxon>
        <taxon>Pterygota</taxon>
        <taxon>Neoptera</taxon>
        <taxon>Paraneoptera</taxon>
        <taxon>Thysanoptera</taxon>
        <taxon>Terebrantia</taxon>
        <taxon>Thripoidea</taxon>
        <taxon>Thripidae</taxon>
        <taxon>Megalurothrips</taxon>
    </lineage>
</organism>
<dbReference type="Pfam" id="PF23071">
    <property type="entry name" value="DUF7044"/>
    <property type="match status" value="1"/>
</dbReference>
<dbReference type="PANTHER" id="PTHR22255:SF9">
    <property type="entry name" value="LP06548P"/>
    <property type="match status" value="1"/>
</dbReference>
<gene>
    <name evidence="2" type="ORF">ONE63_004023</name>
</gene>
<keyword evidence="3" id="KW-1185">Reference proteome</keyword>
<feature type="domain" description="DUF7044" evidence="1">
    <location>
        <begin position="26"/>
        <end position="74"/>
    </location>
</feature>
<dbReference type="EMBL" id="JAPTSV010000014">
    <property type="protein sequence ID" value="KAJ1520946.1"/>
    <property type="molecule type" value="Genomic_DNA"/>
</dbReference>
<sequence>MALHRNEARVTQSILSGVASLGSNEGCTFPKQWEGQWFQLGPNTVTINGSSMVGKGNCVANEGDKYIIMEKNADGK</sequence>
<comment type="caution">
    <text evidence="2">The sequence shown here is derived from an EMBL/GenBank/DDBJ whole genome shotgun (WGS) entry which is preliminary data.</text>
</comment>
<dbReference type="PANTHER" id="PTHR22255">
    <property type="entry name" value="LP06548P"/>
    <property type="match status" value="1"/>
</dbReference>
<evidence type="ECO:0000313" key="2">
    <source>
        <dbReference type="EMBL" id="KAJ1520946.1"/>
    </source>
</evidence>
<reference evidence="2" key="1">
    <citation type="submission" date="2022-12" db="EMBL/GenBank/DDBJ databases">
        <title>Chromosome-level genome assembly of the bean flower thrips Megalurothrips usitatus.</title>
        <authorList>
            <person name="Ma L."/>
            <person name="Liu Q."/>
            <person name="Li H."/>
            <person name="Cai W."/>
        </authorList>
    </citation>
    <scope>NUCLEOTIDE SEQUENCE</scope>
    <source>
        <strain evidence="2">Cailab_2022a</strain>
    </source>
</reference>
<proteinExistence type="predicted"/>
<dbReference type="InterPro" id="IPR055472">
    <property type="entry name" value="DUF7044"/>
</dbReference>
<dbReference type="Proteomes" id="UP001075354">
    <property type="component" value="Chromosome 14"/>
</dbReference>
<name>A0AAV7X5M0_9NEOP</name>